<dbReference type="PANTHER" id="PTHR31250:SF10">
    <property type="entry name" value="IQ DOMAIN-CONTAINING PROTEIN IQM3"/>
    <property type="match status" value="1"/>
</dbReference>
<comment type="subcellular location">
    <subcellularLocation>
        <location evidence="2">Cytoplasm</location>
    </subcellularLocation>
    <subcellularLocation>
        <location evidence="1">Nucleus</location>
    </subcellularLocation>
</comment>
<dbReference type="InterPro" id="IPR018289">
    <property type="entry name" value="MULE_transposase_dom"/>
</dbReference>
<proteinExistence type="predicted"/>
<feature type="region of interest" description="Disordered" evidence="5">
    <location>
        <begin position="19"/>
        <end position="38"/>
    </location>
</feature>
<feature type="domain" description="FAR1" evidence="6">
    <location>
        <begin position="591"/>
        <end position="682"/>
    </location>
</feature>
<name>Q2RAH8_ORYSJ</name>
<evidence type="ECO:0000313" key="9">
    <source>
        <dbReference type="Proteomes" id="UP000000763"/>
    </source>
</evidence>
<dbReference type="Pfam" id="PF10551">
    <property type="entry name" value="MULE"/>
    <property type="match status" value="1"/>
</dbReference>
<dbReference type="SMR" id="Q2RAH8"/>
<feature type="region of interest" description="Disordered" evidence="5">
    <location>
        <begin position="321"/>
        <end position="340"/>
    </location>
</feature>
<evidence type="ECO:0000256" key="3">
    <source>
        <dbReference type="ARBA" id="ARBA00022490"/>
    </source>
</evidence>
<reference evidence="9" key="1">
    <citation type="journal article" date="2005" name="Nature">
        <title>The map-based sequence of the rice genome.</title>
        <authorList>
            <consortium name="International rice genome sequencing project (IRGSP)"/>
            <person name="Matsumoto T."/>
            <person name="Wu J."/>
            <person name="Kanamori H."/>
            <person name="Katayose Y."/>
            <person name="Fujisawa M."/>
            <person name="Namiki N."/>
            <person name="Mizuno H."/>
            <person name="Yamamoto K."/>
            <person name="Antonio B.A."/>
            <person name="Baba T."/>
            <person name="Sakata K."/>
            <person name="Nagamura Y."/>
            <person name="Aoki H."/>
            <person name="Arikawa K."/>
            <person name="Arita K."/>
            <person name="Bito T."/>
            <person name="Chiden Y."/>
            <person name="Fujitsuka N."/>
            <person name="Fukunaka R."/>
            <person name="Hamada M."/>
            <person name="Harada C."/>
            <person name="Hayashi A."/>
            <person name="Hijishita S."/>
            <person name="Honda M."/>
            <person name="Hosokawa S."/>
            <person name="Ichikawa Y."/>
            <person name="Idonuma A."/>
            <person name="Iijima M."/>
            <person name="Ikeda M."/>
            <person name="Ikeno M."/>
            <person name="Ito K."/>
            <person name="Ito S."/>
            <person name="Ito T."/>
            <person name="Ito Y."/>
            <person name="Ito Y."/>
            <person name="Iwabuchi A."/>
            <person name="Kamiya K."/>
            <person name="Karasawa W."/>
            <person name="Kurita K."/>
            <person name="Katagiri S."/>
            <person name="Kikuta A."/>
            <person name="Kobayashi H."/>
            <person name="Kobayashi N."/>
            <person name="Machita K."/>
            <person name="Maehara T."/>
            <person name="Masukawa M."/>
            <person name="Mizubayashi T."/>
            <person name="Mukai Y."/>
            <person name="Nagasaki H."/>
            <person name="Nagata Y."/>
            <person name="Naito S."/>
            <person name="Nakashima M."/>
            <person name="Nakama Y."/>
            <person name="Nakamichi Y."/>
            <person name="Nakamura M."/>
            <person name="Meguro A."/>
            <person name="Negishi M."/>
            <person name="Ohta I."/>
            <person name="Ohta T."/>
            <person name="Okamoto M."/>
            <person name="Ono N."/>
            <person name="Saji S."/>
            <person name="Sakaguchi M."/>
            <person name="Sakai K."/>
            <person name="Shibata M."/>
            <person name="Shimokawa T."/>
            <person name="Song J."/>
            <person name="Takazaki Y."/>
            <person name="Terasawa K."/>
            <person name="Tsugane M."/>
            <person name="Tsuji K."/>
            <person name="Ueda S."/>
            <person name="Waki K."/>
            <person name="Yamagata H."/>
            <person name="Yamamoto M."/>
            <person name="Yamamoto S."/>
            <person name="Yamane H."/>
            <person name="Yoshiki S."/>
            <person name="Yoshihara R."/>
            <person name="Yukawa K."/>
            <person name="Zhong H."/>
            <person name="Yano M."/>
            <person name="Yuan Q."/>
            <person name="Ouyang S."/>
            <person name="Liu J."/>
            <person name="Jones K.M."/>
            <person name="Gansberger K."/>
            <person name="Moffat K."/>
            <person name="Hill J."/>
            <person name="Bera J."/>
            <person name="Fadrosh D."/>
            <person name="Jin S."/>
            <person name="Johri S."/>
            <person name="Kim M."/>
            <person name="Overton L."/>
            <person name="Reardon M."/>
            <person name="Tsitrin T."/>
            <person name="Vuong H."/>
            <person name="Weaver B."/>
            <person name="Ciecko A."/>
            <person name="Tallon L."/>
            <person name="Jackson J."/>
            <person name="Pai G."/>
            <person name="Aken S.V."/>
            <person name="Utterback T."/>
            <person name="Reidmuller S."/>
            <person name="Feldblyum T."/>
            <person name="Hsiao J."/>
            <person name="Zismann V."/>
            <person name="Iobst S."/>
            <person name="de Vazeille A.R."/>
            <person name="Buell C.R."/>
            <person name="Ying K."/>
            <person name="Li Y."/>
            <person name="Lu T."/>
            <person name="Huang Y."/>
            <person name="Zhao Q."/>
            <person name="Feng Q."/>
            <person name="Zhang L."/>
            <person name="Zhu J."/>
            <person name="Weng Q."/>
            <person name="Mu J."/>
            <person name="Lu Y."/>
            <person name="Fan D."/>
            <person name="Liu Y."/>
            <person name="Guan J."/>
            <person name="Zhang Y."/>
            <person name="Yu S."/>
            <person name="Liu X."/>
            <person name="Zhang Y."/>
            <person name="Hong G."/>
            <person name="Han B."/>
            <person name="Choisne N."/>
            <person name="Demange N."/>
            <person name="Orjeda G."/>
            <person name="Samain S."/>
            <person name="Cattolico L."/>
            <person name="Pelletier E."/>
            <person name="Couloux A."/>
            <person name="Segurens B."/>
            <person name="Wincker P."/>
            <person name="D'Hont A."/>
            <person name="Scarpelli C."/>
            <person name="Weissenbach J."/>
            <person name="Salanoubat M."/>
            <person name="Quetier F."/>
            <person name="Yu Y."/>
            <person name="Kim H.R."/>
            <person name="Rambo T."/>
            <person name="Currie J."/>
            <person name="Collura K."/>
            <person name="Luo M."/>
            <person name="Yang T."/>
            <person name="Ammiraju J.S.S."/>
            <person name="Engler F."/>
            <person name="Soderlund C."/>
            <person name="Wing R.A."/>
            <person name="Palmer L.E."/>
            <person name="de la Bastide M."/>
            <person name="Spiegel L."/>
            <person name="Nascimento L."/>
            <person name="Zutavern T."/>
            <person name="O'Shaughnessy A."/>
            <person name="Dike S."/>
            <person name="Dedhia N."/>
            <person name="Preston R."/>
            <person name="Balija V."/>
            <person name="McCombie W.R."/>
            <person name="Chow T."/>
            <person name="Chen H."/>
            <person name="Chung M."/>
            <person name="Chen C."/>
            <person name="Shaw J."/>
            <person name="Wu H."/>
            <person name="Hsiao K."/>
            <person name="Chao Y."/>
            <person name="Chu M."/>
            <person name="Cheng C."/>
            <person name="Hour A."/>
            <person name="Lee P."/>
            <person name="Lin S."/>
            <person name="Lin Y."/>
            <person name="Liou J."/>
            <person name="Liu S."/>
            <person name="Hsing Y."/>
            <person name="Raghuvanshi S."/>
            <person name="Mohanty A."/>
            <person name="Bharti A.K."/>
            <person name="Gaur A."/>
            <person name="Gupta V."/>
            <person name="Kumar D."/>
            <person name="Ravi V."/>
            <person name="Vij S."/>
            <person name="Kapur A."/>
            <person name="Khurana P."/>
            <person name="Khurana P."/>
            <person name="Khurana J.P."/>
            <person name="Tyagi A.K."/>
            <person name="Gaikwad K."/>
            <person name="Singh A."/>
            <person name="Dalal V."/>
            <person name="Srivastava S."/>
            <person name="Dixit A."/>
            <person name="Pal A.K."/>
            <person name="Ghazi I.A."/>
            <person name="Yadav M."/>
            <person name="Pandit A."/>
            <person name="Bhargava A."/>
            <person name="Sureshbabu K."/>
            <person name="Batra K."/>
            <person name="Sharma T.R."/>
            <person name="Mohapatra T."/>
            <person name="Singh N.K."/>
            <person name="Messing J."/>
            <person name="Nelson A.B."/>
            <person name="Fuks G."/>
            <person name="Kavchok S."/>
            <person name="Keizer G."/>
            <person name="Linton E."/>
            <person name="Llaca V."/>
            <person name="Song R."/>
            <person name="Tanyolac B."/>
            <person name="Young S."/>
            <person name="Ho-Il K."/>
            <person name="Hahn J.H."/>
            <person name="Sangsakoo G."/>
            <person name="Vanavichit A."/>
            <person name="de Mattos Luiz.A.T."/>
            <person name="Zimmer P.D."/>
            <person name="Malone G."/>
            <person name="Dellagostin O."/>
            <person name="de Oliveira A.C."/>
            <person name="Bevan M."/>
            <person name="Bancroft I."/>
            <person name="Minx P."/>
            <person name="Cordum H."/>
            <person name="Wilson R."/>
            <person name="Cheng Z."/>
            <person name="Jin W."/>
            <person name="Jiang J."/>
            <person name="Leong S.A."/>
            <person name="Iwama H."/>
            <person name="Gojobori T."/>
            <person name="Itoh T."/>
            <person name="Niimura Y."/>
            <person name="Fujii Y."/>
            <person name="Habara T."/>
            <person name="Sakai H."/>
            <person name="Sato Y."/>
            <person name="Wilson G."/>
            <person name="Kumar K."/>
            <person name="McCouch S."/>
            <person name="Juretic N."/>
            <person name="Hoen D."/>
            <person name="Wright S."/>
            <person name="Bruskiewich R."/>
            <person name="Bureau T."/>
            <person name="Miyao A."/>
            <person name="Hirochika H."/>
            <person name="Nishikawa T."/>
            <person name="Kadowaki K."/>
            <person name="Sugiura M."/>
            <person name="Burr B."/>
            <person name="Sasaki T."/>
        </authorList>
    </citation>
    <scope>NUCLEOTIDE SEQUENCE [LARGE SCALE GENOMIC DNA]</scope>
    <source>
        <strain evidence="9">cv. Nipponbare</strain>
    </source>
</reference>
<evidence type="ECO:0000259" key="7">
    <source>
        <dbReference type="Pfam" id="PF10551"/>
    </source>
</evidence>
<feature type="compositionally biased region" description="Low complexity" evidence="5">
    <location>
        <begin position="436"/>
        <end position="450"/>
    </location>
</feature>
<dbReference type="InterPro" id="IPR004330">
    <property type="entry name" value="FAR1_DNA_bnd_dom"/>
</dbReference>
<keyword evidence="3" id="KW-0963">Cytoplasm</keyword>
<evidence type="ECO:0000259" key="6">
    <source>
        <dbReference type="Pfam" id="PF03101"/>
    </source>
</evidence>
<dbReference type="InterPro" id="IPR044159">
    <property type="entry name" value="IQM"/>
</dbReference>
<keyword evidence="4" id="KW-0539">Nucleus</keyword>
<evidence type="ECO:0000256" key="5">
    <source>
        <dbReference type="SAM" id="MobiDB-lite"/>
    </source>
</evidence>
<feature type="compositionally biased region" description="Gly residues" evidence="5">
    <location>
        <begin position="28"/>
        <end position="37"/>
    </location>
</feature>
<dbReference type="PANTHER" id="PTHR31250">
    <property type="entry name" value="IQ DOMAIN-CONTAINING PROTEIN IQM3"/>
    <property type="match status" value="1"/>
</dbReference>
<dbReference type="EMBL" id="AC120307">
    <property type="protein sequence ID" value="AAX92763.1"/>
    <property type="molecule type" value="Genomic_DNA"/>
</dbReference>
<feature type="region of interest" description="Disordered" evidence="5">
    <location>
        <begin position="436"/>
        <end position="490"/>
    </location>
</feature>
<dbReference type="GO" id="GO:0005737">
    <property type="term" value="C:cytoplasm"/>
    <property type="evidence" value="ECO:0007669"/>
    <property type="project" value="UniProtKB-SubCell"/>
</dbReference>
<protein>
    <submittedName>
        <fullName evidence="8">Transposon protein, putative, unclassified</fullName>
    </submittedName>
</protein>
<dbReference type="Proteomes" id="UP000000763">
    <property type="component" value="Chromosome 11"/>
</dbReference>
<sequence>MAVATAAAGLDHAGSSRLDAEVSSPVAGSGGGGGGEDGAATKLQKMYRSYRTRRKLADTAVVVEELWWQALDYARLSYSTISFHDPNPETVASRWSRVSIIASKVGQGLSRDAKARKLAFQHWIEAIDPRHRYGHNLQCYYDVWCQSQAGQPFFYWLDIGEGKDVDLPECPRAQLKKQCIKYLGPQEREQYEYIITKGKIIHKYSEEPLDTSQGSKWIFVMSTTKRLYAGKKEKGVFQHSSFLAGGATIAAGRFTAENGVIKSIWAYSGHYKPSAENLSNFMNFLEENGVDLNNVSPITAIIESNPPQLILPQNMVLENKASGSSSQVEGAEGDNAATEQAKPTYQRTLSGGLQSPRATIDVPRKAILERVKSKRESRSYQLGHKLSLKWSTGAGPRIGCVKDYPMQLRMQALEMIETVVAAVAVFPHPPSQRAAAAAGASRVPAIASSPRGRRRIEGSGRRIEPPRPPSHRGFRPSPPPPGVAYNSPPLARHIGRRLHPAPLAVASNRKTPASLGQLWNIDAAALAVSTPSTAVHFLVEAMHEVVTKVVILIGRFTVLCAMEGGGSSIEEQEEYATIIGMKFPSELHGFQFYNKYARERGFSVRKDYCRRDRFSGIIIHRRFTCSREGFRKELYMDVSNRSREPQALTRCGCKAQFEIKLYQKEGNWYVVRFVSKHNHPLCKGDQVPFLRSHRRITPAEQAKMVELRDVGLHQHQVMDIMERDHGGYEGTGFTSRDMYNFFVKLKKKRIKGGDADHVLKYMQARQKDDMEFYYDYEIDQAGCLKRLFWSDPQSRIDYDAFGDVVVFDSTYRVNKYNLPFIPFVGVNHHGSTVIFACAVVSDERVETYEWVLRQFLTCMCQKHPKSVITDGDNAMRRAILHVFPNSDHRLCTWHIEQNMARNLSPAMLSDFRTLVHSEFDEDEFERKWVEFKIKHKVSDDNKWLKRMYNLRKKWAATYTKGRVFLSMKSNQRSESLNSKLHRLLDRKMSLVILVEHYEHCLSRIHHQEAELDAKASQSVLSYLQLEAIPSFCIARRWTMQAKSAFPSDRYGEVYTWSDQMERYRQLRTVASEAFFRCSMTEESTLKVMKMLDNLMLEDDCSANCDNFEIQFGHVVRQSMRTDIESSEKVLDPELVVPKGAPTKRMRGFLEKRKRKLLSVHEDIRRLESEHGKLHEASTSQVTNRI</sequence>
<dbReference type="PROSITE" id="PS50096">
    <property type="entry name" value="IQ"/>
    <property type="match status" value="1"/>
</dbReference>
<evidence type="ECO:0000256" key="4">
    <source>
        <dbReference type="ARBA" id="ARBA00023242"/>
    </source>
</evidence>
<evidence type="ECO:0000256" key="1">
    <source>
        <dbReference type="ARBA" id="ARBA00004123"/>
    </source>
</evidence>
<dbReference type="Pfam" id="PF03101">
    <property type="entry name" value="FAR1"/>
    <property type="match status" value="1"/>
</dbReference>
<gene>
    <name evidence="8" type="ordered locus">LOC_Os11g05340</name>
</gene>
<feature type="domain" description="MULE transposase" evidence="7">
    <location>
        <begin position="804"/>
        <end position="898"/>
    </location>
</feature>
<organism evidence="8 9">
    <name type="scientific">Oryza sativa subsp. japonica</name>
    <name type="common">Rice</name>
    <dbReference type="NCBI Taxonomy" id="39947"/>
    <lineage>
        <taxon>Eukaryota</taxon>
        <taxon>Viridiplantae</taxon>
        <taxon>Streptophyta</taxon>
        <taxon>Embryophyta</taxon>
        <taxon>Tracheophyta</taxon>
        <taxon>Spermatophyta</taxon>
        <taxon>Magnoliopsida</taxon>
        <taxon>Liliopsida</taxon>
        <taxon>Poales</taxon>
        <taxon>Poaceae</taxon>
        <taxon>BOP clade</taxon>
        <taxon>Oryzoideae</taxon>
        <taxon>Oryzeae</taxon>
        <taxon>Oryzinae</taxon>
        <taxon>Oryza</taxon>
        <taxon>Oryza sativa</taxon>
    </lineage>
</organism>
<dbReference type="GO" id="GO:0005634">
    <property type="term" value="C:nucleus"/>
    <property type="evidence" value="ECO:0007669"/>
    <property type="project" value="UniProtKB-SubCell"/>
</dbReference>
<accession>Q2RAH8</accession>
<reference evidence="9" key="2">
    <citation type="journal article" date="2008" name="Nucleic Acids Res.">
        <title>The rice annotation project database (RAP-DB): 2008 update.</title>
        <authorList>
            <consortium name="The rice annotation project (RAP)"/>
        </authorList>
    </citation>
    <scope>GENOME REANNOTATION</scope>
    <source>
        <strain evidence="9">cv. Nipponbare</strain>
    </source>
</reference>
<dbReference type="AlphaFoldDB" id="Q2RAH8"/>
<evidence type="ECO:0000256" key="2">
    <source>
        <dbReference type="ARBA" id="ARBA00004496"/>
    </source>
</evidence>
<evidence type="ECO:0000313" key="8">
    <source>
        <dbReference type="EMBL" id="AAX92763.1"/>
    </source>
</evidence>
<feature type="compositionally biased region" description="Basic and acidic residues" evidence="5">
    <location>
        <begin position="455"/>
        <end position="465"/>
    </location>
</feature>